<proteinExistence type="predicted"/>
<accession>A0AAD1S643</accession>
<sequence>MTGNPPTTNQPSAKTSLRRLFGEQTDPQKRDKMAPVAHARSSQPSSPTASDGSTEDQDIRAILNQLPSKTDLVAMFQKLEDSFSEKLQTVSADVQHLRVRVQ</sequence>
<dbReference type="Proteomes" id="UP001295444">
    <property type="component" value="Chromosome 05"/>
</dbReference>
<gene>
    <name evidence="2" type="ORF">PECUL_23A013582</name>
</gene>
<organism evidence="2 3">
    <name type="scientific">Pelobates cultripes</name>
    <name type="common">Western spadefoot toad</name>
    <dbReference type="NCBI Taxonomy" id="61616"/>
    <lineage>
        <taxon>Eukaryota</taxon>
        <taxon>Metazoa</taxon>
        <taxon>Chordata</taxon>
        <taxon>Craniata</taxon>
        <taxon>Vertebrata</taxon>
        <taxon>Euteleostomi</taxon>
        <taxon>Amphibia</taxon>
        <taxon>Batrachia</taxon>
        <taxon>Anura</taxon>
        <taxon>Pelobatoidea</taxon>
        <taxon>Pelobatidae</taxon>
        <taxon>Pelobates</taxon>
    </lineage>
</organism>
<dbReference type="AlphaFoldDB" id="A0AAD1S643"/>
<evidence type="ECO:0000313" key="3">
    <source>
        <dbReference type="Proteomes" id="UP001295444"/>
    </source>
</evidence>
<dbReference type="EMBL" id="OW240916">
    <property type="protein sequence ID" value="CAH2293014.1"/>
    <property type="molecule type" value="Genomic_DNA"/>
</dbReference>
<keyword evidence="3" id="KW-1185">Reference proteome</keyword>
<feature type="compositionally biased region" description="Polar residues" evidence="1">
    <location>
        <begin position="40"/>
        <end position="52"/>
    </location>
</feature>
<feature type="non-terminal residue" evidence="2">
    <location>
        <position position="102"/>
    </location>
</feature>
<name>A0AAD1S643_PELCU</name>
<protein>
    <submittedName>
        <fullName evidence="2">Uncharacterized protein</fullName>
    </submittedName>
</protein>
<evidence type="ECO:0000313" key="2">
    <source>
        <dbReference type="EMBL" id="CAH2293014.1"/>
    </source>
</evidence>
<feature type="region of interest" description="Disordered" evidence="1">
    <location>
        <begin position="22"/>
        <end position="58"/>
    </location>
</feature>
<evidence type="ECO:0000256" key="1">
    <source>
        <dbReference type="SAM" id="MobiDB-lite"/>
    </source>
</evidence>
<reference evidence="2" key="1">
    <citation type="submission" date="2022-03" db="EMBL/GenBank/DDBJ databases">
        <authorList>
            <person name="Alioto T."/>
            <person name="Alioto T."/>
            <person name="Gomez Garrido J."/>
        </authorList>
    </citation>
    <scope>NUCLEOTIDE SEQUENCE</scope>
</reference>